<dbReference type="PANTHER" id="PTHR31007">
    <property type="entry name" value="CALCIUM/CALMODULIN-DEPENDENT PROTEIN KINASE II INHIBITOR 2"/>
    <property type="match status" value="1"/>
</dbReference>
<feature type="region of interest" description="Disordered" evidence="9">
    <location>
        <begin position="35"/>
        <end position="377"/>
    </location>
</feature>
<feature type="compositionally biased region" description="Pro residues" evidence="9">
    <location>
        <begin position="181"/>
        <end position="190"/>
    </location>
</feature>
<keyword evidence="5" id="KW-0649">Protein kinase inhibitor</keyword>
<evidence type="ECO:0000256" key="9">
    <source>
        <dbReference type="SAM" id="MobiDB-lite"/>
    </source>
</evidence>
<protein>
    <recommendedName>
        <fullName evidence="7">Calcium/calmodulin-dependent protein kinase II inhibitor 2</fullName>
    </recommendedName>
</protein>
<comment type="function">
    <text evidence="8">Potent and specific cellular inhibitor of CaM-kinase II (CAMK2). Traps Ca(2+)/calmodulin on CAMK2.</text>
</comment>
<feature type="compositionally biased region" description="Pro residues" evidence="9">
    <location>
        <begin position="61"/>
        <end position="71"/>
    </location>
</feature>
<evidence type="ECO:0000256" key="8">
    <source>
        <dbReference type="ARBA" id="ARBA00046078"/>
    </source>
</evidence>
<evidence type="ECO:0000256" key="7">
    <source>
        <dbReference type="ARBA" id="ARBA00039562"/>
    </source>
</evidence>
<dbReference type="GO" id="GO:0005829">
    <property type="term" value="C:cytosol"/>
    <property type="evidence" value="ECO:0007669"/>
    <property type="project" value="UniProtKB-SubCell"/>
</dbReference>
<feature type="region of interest" description="Disordered" evidence="9">
    <location>
        <begin position="1"/>
        <end position="23"/>
    </location>
</feature>
<evidence type="ECO:0000313" key="11">
    <source>
        <dbReference type="Proteomes" id="UP000694419"/>
    </source>
</evidence>
<evidence type="ECO:0000313" key="10">
    <source>
        <dbReference type="Ensembl" id="ENSCPGP00000011459.1"/>
    </source>
</evidence>
<proteinExistence type="inferred from homology"/>
<dbReference type="Ensembl" id="ENSCPGT00000012568.1">
    <property type="protein sequence ID" value="ENSCPGP00000011459.1"/>
    <property type="gene ID" value="ENSCPGG00000008167.1"/>
</dbReference>
<dbReference type="GO" id="GO:0005634">
    <property type="term" value="C:nucleus"/>
    <property type="evidence" value="ECO:0007669"/>
    <property type="project" value="UniProtKB-SubCell"/>
</dbReference>
<accession>A0A8C3JRN7</accession>
<dbReference type="PANTHER" id="PTHR31007:SF1">
    <property type="entry name" value="CALCIUM_CALMODULIN-DEPENDENT PROTEIN KINASE II INHIBITOR 2"/>
    <property type="match status" value="1"/>
</dbReference>
<dbReference type="Pfam" id="PF15170">
    <property type="entry name" value="CaM-KIIN"/>
    <property type="match status" value="1"/>
</dbReference>
<feature type="compositionally biased region" description="Basic residues" evidence="9">
    <location>
        <begin position="94"/>
        <end position="108"/>
    </location>
</feature>
<organism evidence="10 11">
    <name type="scientific">Calidris pygmaea</name>
    <name type="common">Spoon-billed sandpiper</name>
    <dbReference type="NCBI Taxonomy" id="425635"/>
    <lineage>
        <taxon>Eukaryota</taxon>
        <taxon>Metazoa</taxon>
        <taxon>Chordata</taxon>
        <taxon>Craniata</taxon>
        <taxon>Vertebrata</taxon>
        <taxon>Euteleostomi</taxon>
        <taxon>Archelosauria</taxon>
        <taxon>Archosauria</taxon>
        <taxon>Dinosauria</taxon>
        <taxon>Saurischia</taxon>
        <taxon>Theropoda</taxon>
        <taxon>Coelurosauria</taxon>
        <taxon>Aves</taxon>
        <taxon>Neognathae</taxon>
        <taxon>Neoaves</taxon>
        <taxon>Charadriiformes</taxon>
        <taxon>Scolopacidae</taxon>
        <taxon>Calidris</taxon>
    </lineage>
</organism>
<keyword evidence="6" id="KW-0539">Nucleus</keyword>
<keyword evidence="4" id="KW-0963">Cytoplasm</keyword>
<evidence type="ECO:0000256" key="2">
    <source>
        <dbReference type="ARBA" id="ARBA00004514"/>
    </source>
</evidence>
<comment type="subcellular location">
    <subcellularLocation>
        <location evidence="2">Cytoplasm</location>
        <location evidence="2">Cytosol</location>
    </subcellularLocation>
    <subcellularLocation>
        <location evidence="1">Nucleus</location>
    </subcellularLocation>
</comment>
<evidence type="ECO:0000256" key="1">
    <source>
        <dbReference type="ARBA" id="ARBA00004123"/>
    </source>
</evidence>
<evidence type="ECO:0000256" key="6">
    <source>
        <dbReference type="ARBA" id="ARBA00023242"/>
    </source>
</evidence>
<keyword evidence="11" id="KW-1185">Reference proteome</keyword>
<dbReference type="GO" id="GO:0008427">
    <property type="term" value="F:calcium-dependent protein kinase inhibitor activity"/>
    <property type="evidence" value="ECO:0007669"/>
    <property type="project" value="TreeGrafter"/>
</dbReference>
<dbReference type="GO" id="GO:0019901">
    <property type="term" value="F:protein kinase binding"/>
    <property type="evidence" value="ECO:0007669"/>
    <property type="project" value="TreeGrafter"/>
</dbReference>
<name>A0A8C3JRN7_9CHAR</name>
<dbReference type="InterPro" id="IPR026779">
    <property type="entry name" value="Camk2n"/>
</dbReference>
<reference evidence="10" key="1">
    <citation type="submission" date="2025-08" db="UniProtKB">
        <authorList>
            <consortium name="Ensembl"/>
        </authorList>
    </citation>
    <scope>IDENTIFICATION</scope>
</reference>
<evidence type="ECO:0000256" key="4">
    <source>
        <dbReference type="ARBA" id="ARBA00022490"/>
    </source>
</evidence>
<feature type="compositionally biased region" description="Low complexity" evidence="9">
    <location>
        <begin position="233"/>
        <end position="251"/>
    </location>
</feature>
<sequence length="377" mass="39510">MSQVLPYGEDKVGRYGAEPEAGELPFSCRLQDTNAFFGGNQGKRPPKLGQIGRAKRGTARPPLPCPPPTPASAPRHPRRCPTAPPGHPPSSALRHLRHPRRRLLRPRRCPTASPGPPDLPFHPQLCPGTPADLPLGTPGSAPRTPGAAPRHPRDPRICPGIPGTGQRIPGAAPRHHRHRPTPSPGPPPLPGTSGTVPWHPRRCPTALPHSIPCAAPGIPKISSSAPHHPRRCPLPASLGPPALRLAPGAALEPQGPPVPSSRHQRCPPSAAPHPPQPGLPPGLPRSIPGAAPGTSASAPAPPGTCSSAPLGLSPHPLGLLPLPISVNKPPRHRQEQPPQPHKPLSLQVPACRRDPPPQPPAMPINKTPPRFTVPPVF</sequence>
<evidence type="ECO:0000256" key="5">
    <source>
        <dbReference type="ARBA" id="ARBA00023013"/>
    </source>
</evidence>
<feature type="compositionally biased region" description="Low complexity" evidence="9">
    <location>
        <begin position="284"/>
        <end position="323"/>
    </location>
</feature>
<feature type="compositionally biased region" description="Pro residues" evidence="9">
    <location>
        <begin position="269"/>
        <end position="283"/>
    </location>
</feature>
<evidence type="ECO:0000256" key="3">
    <source>
        <dbReference type="ARBA" id="ARBA00009996"/>
    </source>
</evidence>
<reference evidence="10" key="2">
    <citation type="submission" date="2025-09" db="UniProtKB">
        <authorList>
            <consortium name="Ensembl"/>
        </authorList>
    </citation>
    <scope>IDENTIFICATION</scope>
</reference>
<dbReference type="AlphaFoldDB" id="A0A8C3JRN7"/>
<dbReference type="Proteomes" id="UP000694419">
    <property type="component" value="Unplaced"/>
</dbReference>
<comment type="similarity">
    <text evidence="3">Belongs to the CAMK2N family.</text>
</comment>